<keyword evidence="3" id="KW-1185">Reference proteome</keyword>
<dbReference type="InterPro" id="IPR005302">
    <property type="entry name" value="MoCF_Sase_C"/>
</dbReference>
<dbReference type="SUPFAM" id="SSF50800">
    <property type="entry name" value="PK beta-barrel domain-like"/>
    <property type="match status" value="1"/>
</dbReference>
<dbReference type="GO" id="GO:0003824">
    <property type="term" value="F:catalytic activity"/>
    <property type="evidence" value="ECO:0007669"/>
    <property type="project" value="InterPro"/>
</dbReference>
<evidence type="ECO:0000259" key="1">
    <source>
        <dbReference type="PROSITE" id="PS51340"/>
    </source>
</evidence>
<name>A0A7M1LJ41_9BACT</name>
<dbReference type="Pfam" id="PF03473">
    <property type="entry name" value="MOSC"/>
    <property type="match status" value="1"/>
</dbReference>
<dbReference type="GO" id="GO:0030170">
    <property type="term" value="F:pyridoxal phosphate binding"/>
    <property type="evidence" value="ECO:0007669"/>
    <property type="project" value="InterPro"/>
</dbReference>
<dbReference type="PANTHER" id="PTHR30212:SF2">
    <property type="entry name" value="PROTEIN YIIM"/>
    <property type="match status" value="1"/>
</dbReference>
<dbReference type="OrthoDB" id="9786134at2"/>
<accession>A0A7M1LJ41</accession>
<dbReference type="InterPro" id="IPR011037">
    <property type="entry name" value="Pyrv_Knase-like_insert_dom_sf"/>
</dbReference>
<organism evidence="2 3">
    <name type="scientific">Campylobacter corcagiensis</name>
    <dbReference type="NCBI Taxonomy" id="1448857"/>
    <lineage>
        <taxon>Bacteria</taxon>
        <taxon>Pseudomonadati</taxon>
        <taxon>Campylobacterota</taxon>
        <taxon>Epsilonproteobacteria</taxon>
        <taxon>Campylobacterales</taxon>
        <taxon>Campylobacteraceae</taxon>
        <taxon>Campylobacter</taxon>
    </lineage>
</organism>
<evidence type="ECO:0000313" key="3">
    <source>
        <dbReference type="Proteomes" id="UP000594749"/>
    </source>
</evidence>
<dbReference type="AlphaFoldDB" id="A0A7M1LJ41"/>
<dbReference type="EMBL" id="CP063078">
    <property type="protein sequence ID" value="QOQ87856.1"/>
    <property type="molecule type" value="Genomic_DNA"/>
</dbReference>
<evidence type="ECO:0000313" key="2">
    <source>
        <dbReference type="EMBL" id="QOQ87856.1"/>
    </source>
</evidence>
<dbReference type="InterPro" id="IPR052353">
    <property type="entry name" value="Benzoxazolinone_Detox_Enz"/>
</dbReference>
<proteinExistence type="predicted"/>
<protein>
    <submittedName>
        <fullName evidence="2">MOSC domain-containing protein</fullName>
    </submittedName>
</protein>
<dbReference type="PANTHER" id="PTHR30212">
    <property type="entry name" value="PROTEIN YIIM"/>
    <property type="match status" value="1"/>
</dbReference>
<dbReference type="PROSITE" id="PS51340">
    <property type="entry name" value="MOSC"/>
    <property type="match status" value="1"/>
</dbReference>
<dbReference type="Proteomes" id="UP000594749">
    <property type="component" value="Chromosome"/>
</dbReference>
<dbReference type="GO" id="GO:0030151">
    <property type="term" value="F:molybdenum ion binding"/>
    <property type="evidence" value="ECO:0007669"/>
    <property type="project" value="InterPro"/>
</dbReference>
<dbReference type="Gene3D" id="2.40.33.20">
    <property type="entry name" value="PK beta-barrel domain-like"/>
    <property type="match status" value="1"/>
</dbReference>
<sequence>MIFSIQVGKTKKYISDDGNPFYSDFIKDIRRIEISVTNTGIKGDEVSDRTNPDEAVFASALSSYAIWNNFLNKKLEFGQMGENLTIKGLDERSVFIGDIHKIGSAILQVSQPRKPSDKLYKIHKHGGFAKFILSSGLTGWCYRVLEGGRIKTGDIIEIESTENVKLSIMELNKLLFEPNGNDDIFDKLMMQKSVSQNLINKVSRS</sequence>
<gene>
    <name evidence="2" type="ORF">IMC76_03375</name>
</gene>
<dbReference type="RefSeq" id="WP_051487247.1">
    <property type="nucleotide sequence ID" value="NZ_CP053842.1"/>
</dbReference>
<feature type="domain" description="MOSC" evidence="1">
    <location>
        <begin position="26"/>
        <end position="159"/>
    </location>
</feature>
<reference evidence="2 3" key="1">
    <citation type="submission" date="2020-10" db="EMBL/GenBank/DDBJ databases">
        <title>Campylobacter and Helicobacter PacBio genomes.</title>
        <authorList>
            <person name="Lane C."/>
        </authorList>
    </citation>
    <scope>NUCLEOTIDE SEQUENCE [LARGE SCALE GENOMIC DNA]</scope>
    <source>
        <strain evidence="2 3">2016D-0077</strain>
    </source>
</reference>